<comment type="cofactor">
    <cofactor evidence="9">
        <name>Mg(2+)</name>
        <dbReference type="ChEBI" id="CHEBI:18420"/>
    </cofactor>
    <cofactor evidence="9">
        <name>Mn(2+)</name>
        <dbReference type="ChEBI" id="CHEBI:29035"/>
    </cofactor>
</comment>
<dbReference type="CDD" id="cd22326">
    <property type="entry name" value="FAN1-like"/>
    <property type="match status" value="1"/>
</dbReference>
<name>A0A6V7PZX8_ANACO</name>
<dbReference type="GO" id="GO:0004528">
    <property type="term" value="F:phosphodiesterase I activity"/>
    <property type="evidence" value="ECO:0007669"/>
    <property type="project" value="UniProtKB-EC"/>
</dbReference>
<evidence type="ECO:0000256" key="6">
    <source>
        <dbReference type="ARBA" id="ARBA00022833"/>
    </source>
</evidence>
<evidence type="ECO:0000256" key="1">
    <source>
        <dbReference type="ARBA" id="ARBA00022722"/>
    </source>
</evidence>
<feature type="domain" description="HIRAN" evidence="12">
    <location>
        <begin position="248"/>
        <end position="345"/>
    </location>
</feature>
<dbReference type="Pfam" id="PF21315">
    <property type="entry name" value="FAN1_HTH"/>
    <property type="match status" value="1"/>
</dbReference>
<organism evidence="14">
    <name type="scientific">Ananas comosus var. bracteatus</name>
    <name type="common">red pineapple</name>
    <dbReference type="NCBI Taxonomy" id="296719"/>
    <lineage>
        <taxon>Eukaryota</taxon>
        <taxon>Viridiplantae</taxon>
        <taxon>Streptophyta</taxon>
        <taxon>Embryophyta</taxon>
        <taxon>Tracheophyta</taxon>
        <taxon>Spermatophyta</taxon>
        <taxon>Magnoliopsida</taxon>
        <taxon>Liliopsida</taxon>
        <taxon>Poales</taxon>
        <taxon>Bromeliaceae</taxon>
        <taxon>Bromelioideae</taxon>
        <taxon>Ananas</taxon>
    </lineage>
</organism>
<reference evidence="14" key="1">
    <citation type="submission" date="2020-07" db="EMBL/GenBank/DDBJ databases">
        <authorList>
            <person name="Lin J."/>
        </authorList>
    </citation>
    <scope>NUCLEOTIDE SEQUENCE</scope>
</reference>
<dbReference type="EMBL" id="LR862131">
    <property type="protein sequence ID" value="CAD1836459.1"/>
    <property type="molecule type" value="Genomic_DNA"/>
</dbReference>
<dbReference type="Gene3D" id="3.30.160.60">
    <property type="entry name" value="Classic Zinc Finger"/>
    <property type="match status" value="1"/>
</dbReference>
<dbReference type="InterPro" id="IPR049125">
    <property type="entry name" value="FAN1-like_WH"/>
</dbReference>
<keyword evidence="6" id="KW-0862">Zinc</keyword>
<dbReference type="InterPro" id="IPR006642">
    <property type="entry name" value="Rad18_UBZ4"/>
</dbReference>
<dbReference type="SMART" id="SM00910">
    <property type="entry name" value="HIRAN"/>
    <property type="match status" value="1"/>
</dbReference>
<dbReference type="EC" id="3.1.4.1" evidence="9"/>
<dbReference type="InterPro" id="IPR049126">
    <property type="entry name" value="FAN1-like_TPR"/>
</dbReference>
<evidence type="ECO:0000259" key="11">
    <source>
        <dbReference type="SMART" id="SM00734"/>
    </source>
</evidence>
<feature type="region of interest" description="Disordered" evidence="10">
    <location>
        <begin position="149"/>
        <end position="176"/>
    </location>
</feature>
<evidence type="ECO:0000313" key="14">
    <source>
        <dbReference type="EMBL" id="CAD1836459.1"/>
    </source>
</evidence>
<dbReference type="SMART" id="SM00990">
    <property type="entry name" value="VRR_NUC"/>
    <property type="match status" value="1"/>
</dbReference>
<protein>
    <recommendedName>
        <fullName evidence="9">Fanconi-associated nuclease</fullName>
        <ecNumber evidence="9">3.1.4.1</ecNumber>
    </recommendedName>
</protein>
<dbReference type="GO" id="GO:0008270">
    <property type="term" value="F:zinc ion binding"/>
    <property type="evidence" value="ECO:0007669"/>
    <property type="project" value="UniProtKB-KW"/>
</dbReference>
<dbReference type="SMART" id="SM00734">
    <property type="entry name" value="ZnF_Rad18"/>
    <property type="match status" value="1"/>
</dbReference>
<dbReference type="GO" id="GO:0017108">
    <property type="term" value="F:5'-flap endonuclease activity"/>
    <property type="evidence" value="ECO:0007669"/>
    <property type="project" value="TreeGrafter"/>
</dbReference>
<evidence type="ECO:0000256" key="10">
    <source>
        <dbReference type="SAM" id="MobiDB-lite"/>
    </source>
</evidence>
<evidence type="ECO:0000256" key="5">
    <source>
        <dbReference type="ARBA" id="ARBA00022801"/>
    </source>
</evidence>
<comment type="similarity">
    <text evidence="9">Belongs to the FAN1 family.</text>
</comment>
<dbReference type="InterPro" id="IPR049132">
    <property type="entry name" value="FAN1-like_euk"/>
</dbReference>
<dbReference type="GO" id="GO:0070336">
    <property type="term" value="F:flap-structured DNA binding"/>
    <property type="evidence" value="ECO:0007669"/>
    <property type="project" value="TreeGrafter"/>
</dbReference>
<keyword evidence="9" id="KW-0539">Nucleus</keyword>
<dbReference type="GO" id="GO:0036297">
    <property type="term" value="P:interstrand cross-link repair"/>
    <property type="evidence" value="ECO:0007669"/>
    <property type="project" value="InterPro"/>
</dbReference>
<comment type="catalytic activity">
    <reaction evidence="9">
        <text>Hydrolytically removes 5'-nucleotides successively from the 3'-hydroxy termini of 3'-hydroxy-terminated oligonucleotides.</text>
        <dbReference type="EC" id="3.1.4.1"/>
    </reaction>
</comment>
<dbReference type="Gene3D" id="3.30.70.2330">
    <property type="match status" value="1"/>
</dbReference>
<keyword evidence="8 9" id="KW-0234">DNA repair</keyword>
<comment type="subcellular location">
    <subcellularLocation>
        <location evidence="9">Nucleus</location>
    </subcellularLocation>
</comment>
<feature type="compositionally biased region" description="Acidic residues" evidence="10">
    <location>
        <begin position="154"/>
        <end position="169"/>
    </location>
</feature>
<dbReference type="AlphaFoldDB" id="A0A6V7PZX8"/>
<dbReference type="GO" id="GO:0016818">
    <property type="term" value="F:hydrolase activity, acting on acid anhydrides, in phosphorus-containing anhydrides"/>
    <property type="evidence" value="ECO:0007669"/>
    <property type="project" value="InterPro"/>
</dbReference>
<comment type="function">
    <text evidence="9">Nuclease required for the repair of DNA interstrand cross-links (ICL). Acts as a 5'-3' exonuclease that anchors at a cut end of DNA and cleaves DNA successively at every third nucleotide, allowing to excise an ICL from one strand through flanking incisions.</text>
</comment>
<dbReference type="PANTHER" id="PTHR15749">
    <property type="entry name" value="FANCONI-ASSOCIATED NUCLEASE 1"/>
    <property type="match status" value="1"/>
</dbReference>
<keyword evidence="2 9" id="KW-0479">Metal-binding</keyword>
<gene>
    <name evidence="14" type="ORF">CB5_LOCUS19670</name>
</gene>
<evidence type="ECO:0000259" key="13">
    <source>
        <dbReference type="SMART" id="SM00990"/>
    </source>
</evidence>
<proteinExistence type="inferred from homology"/>
<evidence type="ECO:0000259" key="12">
    <source>
        <dbReference type="SMART" id="SM00910"/>
    </source>
</evidence>
<feature type="domain" description="VRR-NUC" evidence="13">
    <location>
        <begin position="909"/>
        <end position="1035"/>
    </location>
</feature>
<dbReference type="PANTHER" id="PTHR15749:SF4">
    <property type="entry name" value="FANCONI-ASSOCIATED NUCLEASE 1"/>
    <property type="match status" value="1"/>
</dbReference>
<dbReference type="GO" id="GO:0008409">
    <property type="term" value="F:5'-3' exonuclease activity"/>
    <property type="evidence" value="ECO:0007669"/>
    <property type="project" value="TreeGrafter"/>
</dbReference>
<evidence type="ECO:0000256" key="7">
    <source>
        <dbReference type="ARBA" id="ARBA00022842"/>
    </source>
</evidence>
<dbReference type="Pfam" id="PF08774">
    <property type="entry name" value="VRR_NUC"/>
    <property type="match status" value="1"/>
</dbReference>
<keyword evidence="7 9" id="KW-0460">Magnesium</keyword>
<keyword evidence="1 9" id="KW-0540">Nuclease</keyword>
<accession>A0A6V7PZX8</accession>
<keyword evidence="9" id="KW-0464">Manganese</keyword>
<dbReference type="Pfam" id="PF21170">
    <property type="entry name" value="FAN1_TPR"/>
    <property type="match status" value="1"/>
</dbReference>
<evidence type="ECO:0000256" key="8">
    <source>
        <dbReference type="ARBA" id="ARBA00023204"/>
    </source>
</evidence>
<dbReference type="InterPro" id="IPR033315">
    <property type="entry name" value="Fan1-like"/>
</dbReference>
<keyword evidence="5 9" id="KW-0378">Hydrolase</keyword>
<evidence type="ECO:0000256" key="3">
    <source>
        <dbReference type="ARBA" id="ARBA00022763"/>
    </source>
</evidence>
<dbReference type="Pfam" id="PF08797">
    <property type="entry name" value="HIRAN"/>
    <property type="match status" value="1"/>
</dbReference>
<sequence length="1040" mass="117165">MLPGRESLIRLVGKRRRRSFSPHLSRLLLRPQVKRRNTYIITLTLTLTLTLTHLPTSRFIQFVFLQSPPDAPPAEEGDVERQRQVYAKEGNDSRDDVDWVSCPVCGSSVRGTNYNVNNHLDLCLTRGTKRKLTQRTLLQFKFSPHSKIQRSLDDLDQNEENVADTEPFDEDKSRNRLVSCRYNTAESTGQNSSTSGPSDHPNNFQYILDVCNDGLLSEAPLAGVNVADNGKMSVITIDSSETGDADSRVALETFIVGRRFYDDVELQQGAKITILRDSQNAKDKHAIKVLSAGSERLQMLGYLPRELAKYLAPLLDSGYIECEGFVSALPKRPLDVVPIQLNCKKTLNGEMSFDDQQRFESLLKNTLVAVEDGKMHPPSSTRYQKNFLLMIEDVLNSHAHLFTEEEKSLLATFSSLSDDSQRLFIRLYTRKGPWFRISSISYPEISDPLVAIEELQVAGFVYSLSYSNEPFCYEMKEVLHLLPVSEMREILVAELPKEGINISRRQELINILSSAYEEGKCPVLPKLVLKRIGTCVRISTAADEVLWRVLRLFFLNGEQDLSAFLLVDLGLVKFPDYVCRVSHQIFRDRRDLLEYEEAIHVAQTMDESLDDNNMEIVARCINVSENQIRTIIEETPLNSDSPPAFFSCFSASWVYSKVLTLGVSVYERERSASRRHLNRLSATDIAAEVAAATLSVGTIAKVASATLSIADSSRYEDAIGLLKGLLSRITSDSGRGYWTLRLSVDLEHMGRLNESLLVAEEGVLDKWVRAGSKMALQRRVLRLCKPPRRWKTPNYAESIKRIIKEVNIMGRPLICEVGAKNVFYGYDGKLCGVEQLALQYYAEEGGGWRGIHSESGIWMTIFGLLMWDVLFADIPDVFRSKFQVAPLDLDTDDFYEVRKSLIETQLKRIHEGMAEEILISSWELHHGTSCRGVRWDSHSPSDLRAAVSCIGGRCLASLCRHLALDYRNWSSGMPDLLLWRFHGDNTNKTGGGGGGGEAKLVEVKGPRDQLSEQQRAWMLLLMDCGFDAEVCKVSPAPKDQ</sequence>
<feature type="domain" description="UBZ4-type" evidence="11">
    <location>
        <begin position="99"/>
        <end position="124"/>
    </location>
</feature>
<dbReference type="GO" id="GO:0005634">
    <property type="term" value="C:nucleus"/>
    <property type="evidence" value="ECO:0007669"/>
    <property type="project" value="UniProtKB-SubCell"/>
</dbReference>
<keyword evidence="4" id="KW-0863">Zinc-finger</keyword>
<dbReference type="InterPro" id="IPR014883">
    <property type="entry name" value="VRR_NUC"/>
</dbReference>
<keyword evidence="3 9" id="KW-0227">DNA damage</keyword>
<dbReference type="InterPro" id="IPR014905">
    <property type="entry name" value="HIRAN"/>
</dbReference>
<evidence type="ECO:0000256" key="2">
    <source>
        <dbReference type="ARBA" id="ARBA00022723"/>
    </source>
</evidence>
<evidence type="ECO:0000256" key="4">
    <source>
        <dbReference type="ARBA" id="ARBA00022771"/>
    </source>
</evidence>
<evidence type="ECO:0000256" key="9">
    <source>
        <dbReference type="RuleBase" id="RU365033"/>
    </source>
</evidence>